<evidence type="ECO:0000313" key="3">
    <source>
        <dbReference type="Proteomes" id="UP000465361"/>
    </source>
</evidence>
<dbReference type="InterPro" id="IPR004276">
    <property type="entry name" value="GlycoTrans_28_N"/>
</dbReference>
<dbReference type="SUPFAM" id="SSF53756">
    <property type="entry name" value="UDP-Glycosyltransferase/glycogen phosphorylase"/>
    <property type="match status" value="1"/>
</dbReference>
<dbReference type="Gene3D" id="3.40.50.2000">
    <property type="entry name" value="Glycogen Phosphorylase B"/>
    <property type="match status" value="1"/>
</dbReference>
<evidence type="ECO:0000313" key="2">
    <source>
        <dbReference type="EMBL" id="GFG73660.1"/>
    </source>
</evidence>
<dbReference type="AlphaFoldDB" id="A0A7I9XV96"/>
<dbReference type="EMBL" id="BLKW01000002">
    <property type="protein sequence ID" value="GFG73660.1"/>
    <property type="molecule type" value="Genomic_DNA"/>
</dbReference>
<dbReference type="Pfam" id="PF03033">
    <property type="entry name" value="Glyco_transf_28"/>
    <property type="match status" value="1"/>
</dbReference>
<dbReference type="GO" id="GO:0005975">
    <property type="term" value="P:carbohydrate metabolic process"/>
    <property type="evidence" value="ECO:0007669"/>
    <property type="project" value="InterPro"/>
</dbReference>
<keyword evidence="3" id="KW-1185">Reference proteome</keyword>
<dbReference type="GO" id="GO:1901137">
    <property type="term" value="P:carbohydrate derivative biosynthetic process"/>
    <property type="evidence" value="ECO:0007669"/>
    <property type="project" value="UniProtKB-ARBA"/>
</dbReference>
<organism evidence="2 3">
    <name type="scientific">Mycobacterium botniense</name>
    <dbReference type="NCBI Taxonomy" id="84962"/>
    <lineage>
        <taxon>Bacteria</taxon>
        <taxon>Bacillati</taxon>
        <taxon>Actinomycetota</taxon>
        <taxon>Actinomycetes</taxon>
        <taxon>Mycobacteriales</taxon>
        <taxon>Mycobacteriaceae</taxon>
        <taxon>Mycobacterium</taxon>
    </lineage>
</organism>
<dbReference type="GO" id="GO:0016758">
    <property type="term" value="F:hexosyltransferase activity"/>
    <property type="evidence" value="ECO:0007669"/>
    <property type="project" value="InterPro"/>
</dbReference>
<protein>
    <recommendedName>
        <fullName evidence="1">Glycosyltransferase family 28 N-terminal domain-containing protein</fullName>
    </recommendedName>
</protein>
<feature type="domain" description="Glycosyltransferase family 28 N-terminal" evidence="1">
    <location>
        <begin position="3"/>
        <end position="50"/>
    </location>
</feature>
<name>A0A7I9XV96_9MYCO</name>
<dbReference type="Proteomes" id="UP000465361">
    <property type="component" value="Unassembled WGS sequence"/>
</dbReference>
<comment type="caution">
    <text evidence="2">The sequence shown here is derived from an EMBL/GenBank/DDBJ whole genome shotgun (WGS) entry which is preliminary data.</text>
</comment>
<accession>A0A7I9XV96</accession>
<sequence length="74" mass="8356">MKFALACYGTRGDVEPGAALGRELLRRRHEVHKILDPSYLTRAREFASRMTTAADSVAMAADLVEDFARRRRFG</sequence>
<evidence type="ECO:0000259" key="1">
    <source>
        <dbReference type="Pfam" id="PF03033"/>
    </source>
</evidence>
<proteinExistence type="predicted"/>
<gene>
    <name evidence="2" type="ORF">MBOT_10250</name>
</gene>
<reference evidence="2 3" key="1">
    <citation type="journal article" date="2019" name="Emerg. Microbes Infect.">
        <title>Comprehensive subspecies identification of 175 nontuberculous mycobacteria species based on 7547 genomic profiles.</title>
        <authorList>
            <person name="Matsumoto Y."/>
            <person name="Kinjo T."/>
            <person name="Motooka D."/>
            <person name="Nabeya D."/>
            <person name="Jung N."/>
            <person name="Uechi K."/>
            <person name="Horii T."/>
            <person name="Iida T."/>
            <person name="Fujita J."/>
            <person name="Nakamura S."/>
        </authorList>
    </citation>
    <scope>NUCLEOTIDE SEQUENCE [LARGE SCALE GENOMIC DNA]</scope>
    <source>
        <strain evidence="2 3">JCM 17322</strain>
    </source>
</reference>